<organism evidence="2 3">
    <name type="scientific">Paenibacillus gyeongsangnamensis</name>
    <dbReference type="NCBI Taxonomy" id="3388067"/>
    <lineage>
        <taxon>Bacteria</taxon>
        <taxon>Bacillati</taxon>
        <taxon>Bacillota</taxon>
        <taxon>Bacilli</taxon>
        <taxon>Bacillales</taxon>
        <taxon>Paenibacillaceae</taxon>
        <taxon>Paenibacillus</taxon>
    </lineage>
</organism>
<dbReference type="Pfam" id="PF03473">
    <property type="entry name" value="MOSC"/>
    <property type="match status" value="1"/>
</dbReference>
<dbReference type="InterPro" id="IPR005302">
    <property type="entry name" value="MoCF_Sase_C"/>
</dbReference>
<evidence type="ECO:0000313" key="3">
    <source>
        <dbReference type="Proteomes" id="UP001527882"/>
    </source>
</evidence>
<dbReference type="EMBL" id="JAQAGZ010000052">
    <property type="protein sequence ID" value="MCZ8517760.1"/>
    <property type="molecule type" value="Genomic_DNA"/>
</dbReference>
<sequence>MQLVSLNVSKPQDMDYKGKTVATGIFKQRVGGPVVLSFVNLEGDGQGDLKYHGGPDKAVCIYCAEHYPFWEERLARELGYGAFGENFTVTGLLETDVHIGDVFEIGTALVQVTQPRQPCYKLAHKHGVPELASDVERTGYTGYYFRVLREGTVEAGQSLLARDRDPAGISVAEANQLNYRARTDTEGMRRLLAVDALSGSWRSTFEKRLVELEA</sequence>
<name>A0ABT4QLP2_9BACL</name>
<proteinExistence type="predicted"/>
<evidence type="ECO:0000313" key="2">
    <source>
        <dbReference type="EMBL" id="MCZ8517760.1"/>
    </source>
</evidence>
<protein>
    <submittedName>
        <fullName evidence="2">MOSC domain-containing protein</fullName>
    </submittedName>
</protein>
<dbReference type="Pfam" id="PF03475">
    <property type="entry name" value="YiiM_3-alpha"/>
    <property type="match status" value="1"/>
</dbReference>
<dbReference type="RefSeq" id="WP_269886287.1">
    <property type="nucleotide sequence ID" value="NZ_JAQAGZ010000052.1"/>
</dbReference>
<comment type="caution">
    <text evidence="2">The sequence shown here is derived from an EMBL/GenBank/DDBJ whole genome shotgun (WGS) entry which is preliminary data.</text>
</comment>
<reference evidence="2 3" key="1">
    <citation type="submission" date="2022-12" db="EMBL/GenBank/DDBJ databases">
        <title>Draft genome sequence of Paenibacillus sp. dW9.</title>
        <authorList>
            <person name="Choi E.-W."/>
            <person name="Kim D.-U."/>
        </authorList>
    </citation>
    <scope>NUCLEOTIDE SEQUENCE [LARGE SCALE GENOMIC DNA]</scope>
    <source>
        <strain evidence="3">dW9</strain>
    </source>
</reference>
<dbReference type="Gene3D" id="2.40.33.20">
    <property type="entry name" value="PK beta-barrel domain-like"/>
    <property type="match status" value="1"/>
</dbReference>
<gene>
    <name evidence="2" type="ORF">O9H85_36825</name>
</gene>
<accession>A0ABT4QLP2</accession>
<dbReference type="InterPro" id="IPR011037">
    <property type="entry name" value="Pyrv_Knase-like_insert_dom_sf"/>
</dbReference>
<dbReference type="SUPFAM" id="SSF50800">
    <property type="entry name" value="PK beta-barrel domain-like"/>
    <property type="match status" value="1"/>
</dbReference>
<keyword evidence="3" id="KW-1185">Reference proteome</keyword>
<dbReference type="PANTHER" id="PTHR30212:SF4">
    <property type="entry name" value="MOSC DOMAIN-CONTAINING PROTEIN"/>
    <property type="match status" value="1"/>
</dbReference>
<dbReference type="InterPro" id="IPR052353">
    <property type="entry name" value="Benzoxazolinone_Detox_Enz"/>
</dbReference>
<evidence type="ECO:0000259" key="1">
    <source>
        <dbReference type="PROSITE" id="PS51340"/>
    </source>
</evidence>
<dbReference type="InterPro" id="IPR005163">
    <property type="entry name" value="Tri_helical_YiiM-like"/>
</dbReference>
<dbReference type="PANTHER" id="PTHR30212">
    <property type="entry name" value="PROTEIN YIIM"/>
    <property type="match status" value="1"/>
</dbReference>
<dbReference type="Proteomes" id="UP001527882">
    <property type="component" value="Unassembled WGS sequence"/>
</dbReference>
<feature type="domain" description="MOSC" evidence="1">
    <location>
        <begin position="28"/>
        <end position="162"/>
    </location>
</feature>
<dbReference type="PROSITE" id="PS51340">
    <property type="entry name" value="MOSC"/>
    <property type="match status" value="1"/>
</dbReference>